<comment type="caution">
    <text evidence="7">The sequence shown here is derived from an EMBL/GenBank/DDBJ whole genome shotgun (WGS) entry which is preliminary data.</text>
</comment>
<feature type="transmembrane region" description="Helical" evidence="6">
    <location>
        <begin position="222"/>
        <end position="244"/>
    </location>
</feature>
<dbReference type="Proteomes" id="UP001165430">
    <property type="component" value="Unassembled WGS sequence"/>
</dbReference>
<dbReference type="EMBL" id="JAKZGO010000011">
    <property type="protein sequence ID" value="MCH7414608.1"/>
    <property type="molecule type" value="Genomic_DNA"/>
</dbReference>
<evidence type="ECO:0000256" key="5">
    <source>
        <dbReference type="ARBA" id="ARBA00023136"/>
    </source>
</evidence>
<protein>
    <submittedName>
        <fullName evidence="7">Flippase-like domain-containing protein</fullName>
    </submittedName>
</protein>
<feature type="transmembrane region" description="Helical" evidence="6">
    <location>
        <begin position="6"/>
        <end position="26"/>
    </location>
</feature>
<evidence type="ECO:0000256" key="4">
    <source>
        <dbReference type="ARBA" id="ARBA00022989"/>
    </source>
</evidence>
<evidence type="ECO:0000313" key="7">
    <source>
        <dbReference type="EMBL" id="MCH7414608.1"/>
    </source>
</evidence>
<name>A0ABS9VFJ5_9BACT</name>
<keyword evidence="5 6" id="KW-0472">Membrane</keyword>
<keyword evidence="2" id="KW-1003">Cell membrane</keyword>
<keyword evidence="4 6" id="KW-1133">Transmembrane helix</keyword>
<evidence type="ECO:0000313" key="8">
    <source>
        <dbReference type="Proteomes" id="UP001165430"/>
    </source>
</evidence>
<evidence type="ECO:0000256" key="2">
    <source>
        <dbReference type="ARBA" id="ARBA00022475"/>
    </source>
</evidence>
<comment type="subcellular location">
    <subcellularLocation>
        <location evidence="1">Cell membrane</location>
        <topology evidence="1">Multi-pass membrane protein</topology>
    </subcellularLocation>
</comment>
<keyword evidence="8" id="KW-1185">Reference proteome</keyword>
<feature type="transmembrane region" description="Helical" evidence="6">
    <location>
        <begin position="42"/>
        <end position="61"/>
    </location>
</feature>
<accession>A0ABS9VFJ5</accession>
<dbReference type="PANTHER" id="PTHR39087">
    <property type="entry name" value="UPF0104 MEMBRANE PROTEIN MJ1595"/>
    <property type="match status" value="1"/>
</dbReference>
<proteinExistence type="predicted"/>
<dbReference type="Pfam" id="PF03706">
    <property type="entry name" value="LPG_synthase_TM"/>
    <property type="match status" value="1"/>
</dbReference>
<evidence type="ECO:0000256" key="1">
    <source>
        <dbReference type="ARBA" id="ARBA00004651"/>
    </source>
</evidence>
<keyword evidence="3 6" id="KW-0812">Transmembrane</keyword>
<organism evidence="7 8">
    <name type="scientific">Belliella alkalica</name>
    <dbReference type="NCBI Taxonomy" id="1730871"/>
    <lineage>
        <taxon>Bacteria</taxon>
        <taxon>Pseudomonadati</taxon>
        <taxon>Bacteroidota</taxon>
        <taxon>Cytophagia</taxon>
        <taxon>Cytophagales</taxon>
        <taxon>Cyclobacteriaceae</taxon>
        <taxon>Belliella</taxon>
    </lineage>
</organism>
<feature type="transmembrane region" description="Helical" evidence="6">
    <location>
        <begin position="163"/>
        <end position="187"/>
    </location>
</feature>
<sequence length="333" mass="37041">MKLSIKQWIQVILSLGVAIWIFWFLYKDISFSDMSKVVEESSILWLGVSLLVSVFGFWLRAWRWTLLIDAGEDQNTPSFRAFWALMIGYLANLVVPRAGEVARCGVLKKTENIEMGKLIGTVIMERTIDFLFMLFAISLAFFLERDLFISLFSELVSVDDIVAKINGALPIIIGAIILIIIFIVFLFKKYKENSFIKKVRNFTGDLVKGVVSLRKVKNQAGFWSSSAVIWLCYYATMFAVALAIPSTASLTANAVLMVMVMGSIGMTAPVQGGIGTFHALVAFILIRYGLSEEEGKIFAAIIHGSQVVIMIFLGLVALAIFFRITAKGEPKTS</sequence>
<gene>
    <name evidence="7" type="ORF">MM213_14000</name>
</gene>
<evidence type="ECO:0000256" key="3">
    <source>
        <dbReference type="ARBA" id="ARBA00022692"/>
    </source>
</evidence>
<dbReference type="PANTHER" id="PTHR39087:SF2">
    <property type="entry name" value="UPF0104 MEMBRANE PROTEIN MJ1595"/>
    <property type="match status" value="1"/>
</dbReference>
<feature type="transmembrane region" description="Helical" evidence="6">
    <location>
        <begin position="297"/>
        <end position="324"/>
    </location>
</feature>
<dbReference type="RefSeq" id="WP_241413178.1">
    <property type="nucleotide sequence ID" value="NZ_JAKZGO010000011.1"/>
</dbReference>
<evidence type="ECO:0000256" key="6">
    <source>
        <dbReference type="SAM" id="Phobius"/>
    </source>
</evidence>
<reference evidence="7" key="1">
    <citation type="submission" date="2022-03" db="EMBL/GenBank/DDBJ databases">
        <title>De novo assembled genomes of Belliella spp. (Cyclobacteriaceae) strains.</title>
        <authorList>
            <person name="Szabo A."/>
            <person name="Korponai K."/>
            <person name="Felfoldi T."/>
        </authorList>
    </citation>
    <scope>NUCLEOTIDE SEQUENCE</scope>
    <source>
        <strain evidence="7">DSM 111903</strain>
    </source>
</reference>
<dbReference type="InterPro" id="IPR022791">
    <property type="entry name" value="L-PG_synthase/AglD"/>
</dbReference>
<feature type="transmembrane region" description="Helical" evidence="6">
    <location>
        <begin position="256"/>
        <end position="285"/>
    </location>
</feature>
<feature type="transmembrane region" description="Helical" evidence="6">
    <location>
        <begin position="118"/>
        <end position="143"/>
    </location>
</feature>